<feature type="domain" description="O-antigen ligase-related" evidence="7">
    <location>
        <begin position="228"/>
        <end position="363"/>
    </location>
</feature>
<accession>A0A2H0N6K3</accession>
<feature type="transmembrane region" description="Helical" evidence="6">
    <location>
        <begin position="218"/>
        <end position="236"/>
    </location>
</feature>
<reference evidence="8 9" key="1">
    <citation type="submission" date="2017-09" db="EMBL/GenBank/DDBJ databases">
        <title>Depth-based differentiation of microbial function through sediment-hosted aquifers and enrichment of novel symbionts in the deep terrestrial subsurface.</title>
        <authorList>
            <person name="Probst A.J."/>
            <person name="Ladd B."/>
            <person name="Jarett J.K."/>
            <person name="Geller-Mcgrath D.E."/>
            <person name="Sieber C.M."/>
            <person name="Emerson J.B."/>
            <person name="Anantharaman K."/>
            <person name="Thomas B.C."/>
            <person name="Malmstrom R."/>
            <person name="Stieglmeier M."/>
            <person name="Klingl A."/>
            <person name="Woyke T."/>
            <person name="Ryan C.M."/>
            <person name="Banfield J.F."/>
        </authorList>
    </citation>
    <scope>NUCLEOTIDE SEQUENCE [LARGE SCALE GENOMIC DNA]</scope>
    <source>
        <strain evidence="8">CG11_big_fil_rev_8_21_14_0_20_39_34</strain>
    </source>
</reference>
<dbReference type="PANTHER" id="PTHR37422">
    <property type="entry name" value="TEICHURONIC ACID BIOSYNTHESIS PROTEIN TUAE"/>
    <property type="match status" value="1"/>
</dbReference>
<feature type="transmembrane region" description="Helical" evidence="6">
    <location>
        <begin position="182"/>
        <end position="206"/>
    </location>
</feature>
<feature type="transmembrane region" description="Helical" evidence="6">
    <location>
        <begin position="112"/>
        <end position="130"/>
    </location>
</feature>
<dbReference type="Proteomes" id="UP000229600">
    <property type="component" value="Unassembled WGS sequence"/>
</dbReference>
<keyword evidence="3 6" id="KW-1133">Transmembrane helix</keyword>
<keyword evidence="2 6" id="KW-0812">Transmembrane</keyword>
<feature type="transmembrane region" description="Helical" evidence="6">
    <location>
        <begin position="414"/>
        <end position="432"/>
    </location>
</feature>
<evidence type="ECO:0000256" key="6">
    <source>
        <dbReference type="SAM" id="Phobius"/>
    </source>
</evidence>
<dbReference type="Pfam" id="PF04932">
    <property type="entry name" value="Wzy_C"/>
    <property type="match status" value="1"/>
</dbReference>
<name>A0A2H0N6K3_9BACT</name>
<feature type="transmembrane region" description="Helical" evidence="6">
    <location>
        <begin position="142"/>
        <end position="162"/>
    </location>
</feature>
<comment type="subcellular location">
    <subcellularLocation>
        <location evidence="1">Membrane</location>
        <topology evidence="1">Multi-pass membrane protein</topology>
    </subcellularLocation>
</comment>
<feature type="transmembrane region" description="Helical" evidence="6">
    <location>
        <begin position="12"/>
        <end position="36"/>
    </location>
</feature>
<proteinExistence type="predicted"/>
<keyword evidence="4 6" id="KW-0472">Membrane</keyword>
<feature type="compositionally biased region" description="Basic and acidic residues" evidence="5">
    <location>
        <begin position="440"/>
        <end position="454"/>
    </location>
</feature>
<gene>
    <name evidence="8" type="ORF">COV59_00130</name>
</gene>
<sequence>MEILLITYVTLFALICWYRLEYGFFLFFLLLPTYLIRFHLGFLPMTLLETKLFVLSLFVLLQWKKIHPQKTIVILWKSHKNFVIATALFILSASLSLFHNEHLRSAAGEWKAFYLEPILFSFIFISYFFSLENKKLRLIQNVLIPLILSGFVTTLLCIYQHFTGWMVPWDFWENRATFRVTGWYGFPNAVGLYLAPLYPLGIYIFYEAFQMWKKQNKISFTFILSFLFLLLSPFALFFAKGSGPIIGVLAGIVFLLLSFQRTRIYTVLLGGLCILGFIILPSTNVLKQEILMQNRSGQIRFQMWGETIEYLLHHPIAGTGLASYQTKLWPYRYDKWIEIFHHPHNIFLTMWVNLGFLGLFTFLWILVDFFFRGICMLKNRNTSQVFLLSIFSTLIVFLVCGLVDSPYIKNDLSILFWTLLALPIILTQDSLYAKKCSPRGLEDKKSNHTKRDAKNTSQTI</sequence>
<feature type="transmembrane region" description="Helical" evidence="6">
    <location>
        <begin position="82"/>
        <end position="100"/>
    </location>
</feature>
<feature type="transmembrane region" description="Helical" evidence="6">
    <location>
        <begin position="350"/>
        <end position="373"/>
    </location>
</feature>
<evidence type="ECO:0000256" key="4">
    <source>
        <dbReference type="ARBA" id="ARBA00023136"/>
    </source>
</evidence>
<feature type="transmembrane region" description="Helical" evidence="6">
    <location>
        <begin position="242"/>
        <end position="259"/>
    </location>
</feature>
<feature type="transmembrane region" description="Helical" evidence="6">
    <location>
        <begin position="266"/>
        <end position="286"/>
    </location>
</feature>
<evidence type="ECO:0000313" key="9">
    <source>
        <dbReference type="Proteomes" id="UP000229600"/>
    </source>
</evidence>
<feature type="transmembrane region" description="Helical" evidence="6">
    <location>
        <begin position="385"/>
        <end position="408"/>
    </location>
</feature>
<dbReference type="AlphaFoldDB" id="A0A2H0N6K3"/>
<evidence type="ECO:0000256" key="3">
    <source>
        <dbReference type="ARBA" id="ARBA00022989"/>
    </source>
</evidence>
<organism evidence="8 9">
    <name type="scientific">Candidatus Magasanikbacteria bacterium CG11_big_fil_rev_8_21_14_0_20_39_34</name>
    <dbReference type="NCBI Taxonomy" id="1974653"/>
    <lineage>
        <taxon>Bacteria</taxon>
        <taxon>Candidatus Magasanikiibacteriota</taxon>
    </lineage>
</organism>
<dbReference type="GO" id="GO:0016020">
    <property type="term" value="C:membrane"/>
    <property type="evidence" value="ECO:0007669"/>
    <property type="project" value="UniProtKB-SubCell"/>
</dbReference>
<evidence type="ECO:0000313" key="8">
    <source>
        <dbReference type="EMBL" id="PIR04522.1"/>
    </source>
</evidence>
<dbReference type="InterPro" id="IPR051533">
    <property type="entry name" value="WaaL-like"/>
</dbReference>
<evidence type="ECO:0000259" key="7">
    <source>
        <dbReference type="Pfam" id="PF04932"/>
    </source>
</evidence>
<evidence type="ECO:0000256" key="1">
    <source>
        <dbReference type="ARBA" id="ARBA00004141"/>
    </source>
</evidence>
<protein>
    <recommendedName>
        <fullName evidence="7">O-antigen ligase-related domain-containing protein</fullName>
    </recommendedName>
</protein>
<evidence type="ECO:0000256" key="5">
    <source>
        <dbReference type="SAM" id="MobiDB-lite"/>
    </source>
</evidence>
<feature type="transmembrane region" description="Helical" evidence="6">
    <location>
        <begin position="42"/>
        <end position="61"/>
    </location>
</feature>
<feature type="region of interest" description="Disordered" evidence="5">
    <location>
        <begin position="439"/>
        <end position="460"/>
    </location>
</feature>
<dbReference type="InterPro" id="IPR007016">
    <property type="entry name" value="O-antigen_ligase-rel_domated"/>
</dbReference>
<evidence type="ECO:0000256" key="2">
    <source>
        <dbReference type="ARBA" id="ARBA00022692"/>
    </source>
</evidence>
<comment type="caution">
    <text evidence="8">The sequence shown here is derived from an EMBL/GenBank/DDBJ whole genome shotgun (WGS) entry which is preliminary data.</text>
</comment>
<dbReference type="PANTHER" id="PTHR37422:SF13">
    <property type="entry name" value="LIPOPOLYSACCHARIDE BIOSYNTHESIS PROTEIN PA4999-RELATED"/>
    <property type="match status" value="1"/>
</dbReference>
<dbReference type="EMBL" id="PCWN01000001">
    <property type="protein sequence ID" value="PIR04522.1"/>
    <property type="molecule type" value="Genomic_DNA"/>
</dbReference>